<reference evidence="1 2" key="1">
    <citation type="journal article" date="2013" name="Genome Announc.">
        <title>Draft Genome Sequence of Indibacter alkaliphilus Strain LW1T, Isolated from Lonar Lake, a Haloalkaline Lake in the Buldana District of Maharashtra, India.</title>
        <authorList>
            <person name="Singh A."/>
            <person name="Kumar Jangir P."/>
            <person name="Sharma R."/>
            <person name="Singh A."/>
            <person name="Kumar Pinnaka A."/>
            <person name="Shivaji S."/>
        </authorList>
    </citation>
    <scope>NUCLEOTIDE SEQUENCE [LARGE SCALE GENOMIC DNA]</scope>
    <source>
        <strain evidence="2">CCUG 57479 / KCTC 22604 / LW1</strain>
    </source>
</reference>
<proteinExistence type="predicted"/>
<accession>S2DLJ9</accession>
<protein>
    <submittedName>
        <fullName evidence="1">Uncharacterized protein</fullName>
    </submittedName>
</protein>
<evidence type="ECO:0000313" key="1">
    <source>
        <dbReference type="EMBL" id="EOZ92831.1"/>
    </source>
</evidence>
<dbReference type="STRING" id="1189612.A33Q_3922"/>
<evidence type="ECO:0000313" key="2">
    <source>
        <dbReference type="Proteomes" id="UP000006073"/>
    </source>
</evidence>
<sequence length="61" mass="6946">MPVGSCKKQIPTGTSVFWQQLSTTAKCNILHEIKMFSLVDYFGFEADNFTLLGSDFQTFLY</sequence>
<keyword evidence="2" id="KW-1185">Reference proteome</keyword>
<gene>
    <name evidence="1" type="ORF">A33Q_3922</name>
</gene>
<dbReference type="AlphaFoldDB" id="S2DLJ9"/>
<dbReference type="Proteomes" id="UP000006073">
    <property type="component" value="Unassembled WGS sequence"/>
</dbReference>
<dbReference type="EMBL" id="ALWO02000049">
    <property type="protein sequence ID" value="EOZ92831.1"/>
    <property type="molecule type" value="Genomic_DNA"/>
</dbReference>
<name>S2DLJ9_INDAL</name>
<organism evidence="1 2">
    <name type="scientific">Indibacter alkaliphilus (strain CCUG 57479 / KCTC 22604 / LW1)</name>
    <dbReference type="NCBI Taxonomy" id="1189612"/>
    <lineage>
        <taxon>Bacteria</taxon>
        <taxon>Pseudomonadati</taxon>
        <taxon>Bacteroidota</taxon>
        <taxon>Cytophagia</taxon>
        <taxon>Cytophagales</taxon>
        <taxon>Cyclobacteriaceae</taxon>
    </lineage>
</organism>
<comment type="caution">
    <text evidence="1">The sequence shown here is derived from an EMBL/GenBank/DDBJ whole genome shotgun (WGS) entry which is preliminary data.</text>
</comment>